<sequence>MNSHQFNIRGFIVTCRVFKKGFQQRKSPEDGELTKGHIGQWLSWIRPTLLPSPQSGYRGLQTTSALYIQLRLMFSQPERNFNMLMQVDCLLDFPDAVSKVLVPVIERTATWQLFDASNILGKTDPVSDRPQWSLDVMVNSVPGAGVILTGCEMAVQCAVSCLLEPDKAPNDDHMLSGVLTELPCGCELTTETDPPMVSVKGKSIDH</sequence>
<gene>
    <name evidence="1" type="ORF">NP493_314g02010</name>
</gene>
<accession>A0AAD9L4T6</accession>
<evidence type="ECO:0000313" key="1">
    <source>
        <dbReference type="EMBL" id="KAK2183393.1"/>
    </source>
</evidence>
<protein>
    <submittedName>
        <fullName evidence="1">Uncharacterized protein</fullName>
    </submittedName>
</protein>
<name>A0AAD9L4T6_RIDPI</name>
<dbReference type="InterPro" id="IPR027993">
    <property type="entry name" value="DUF4495"/>
</dbReference>
<dbReference type="EMBL" id="JAODUO010000313">
    <property type="protein sequence ID" value="KAK2183393.1"/>
    <property type="molecule type" value="Genomic_DNA"/>
</dbReference>
<dbReference type="AlphaFoldDB" id="A0AAD9L4T6"/>
<organism evidence="1 2">
    <name type="scientific">Ridgeia piscesae</name>
    <name type="common">Tubeworm</name>
    <dbReference type="NCBI Taxonomy" id="27915"/>
    <lineage>
        <taxon>Eukaryota</taxon>
        <taxon>Metazoa</taxon>
        <taxon>Spiralia</taxon>
        <taxon>Lophotrochozoa</taxon>
        <taxon>Annelida</taxon>
        <taxon>Polychaeta</taxon>
        <taxon>Sedentaria</taxon>
        <taxon>Canalipalpata</taxon>
        <taxon>Sabellida</taxon>
        <taxon>Siboglinidae</taxon>
        <taxon>Ridgeia</taxon>
    </lineage>
</organism>
<proteinExistence type="predicted"/>
<dbReference type="Proteomes" id="UP001209878">
    <property type="component" value="Unassembled WGS sequence"/>
</dbReference>
<keyword evidence="2" id="KW-1185">Reference proteome</keyword>
<dbReference type="Pfam" id="PF14906">
    <property type="entry name" value="DUF4495"/>
    <property type="match status" value="1"/>
</dbReference>
<comment type="caution">
    <text evidence="1">The sequence shown here is derived from an EMBL/GenBank/DDBJ whole genome shotgun (WGS) entry which is preliminary data.</text>
</comment>
<evidence type="ECO:0000313" key="2">
    <source>
        <dbReference type="Proteomes" id="UP001209878"/>
    </source>
</evidence>
<reference evidence="1" key="1">
    <citation type="journal article" date="2023" name="Mol. Biol. Evol.">
        <title>Third-Generation Sequencing Reveals the Adaptive Role of the Epigenome in Three Deep-Sea Polychaetes.</title>
        <authorList>
            <person name="Perez M."/>
            <person name="Aroh O."/>
            <person name="Sun Y."/>
            <person name="Lan Y."/>
            <person name="Juniper S.K."/>
            <person name="Young C.R."/>
            <person name="Angers B."/>
            <person name="Qian P.Y."/>
        </authorList>
    </citation>
    <scope>NUCLEOTIDE SEQUENCE</scope>
    <source>
        <strain evidence="1">R07B-5</strain>
    </source>
</reference>